<gene>
    <name evidence="2" type="ORF">LY90DRAFT_437262</name>
</gene>
<keyword evidence="3" id="KW-1185">Reference proteome</keyword>
<evidence type="ECO:0000256" key="1">
    <source>
        <dbReference type="SAM" id="MobiDB-lite"/>
    </source>
</evidence>
<accession>A0A1Y1ZUT5</accession>
<organism evidence="2 3">
    <name type="scientific">Neocallimastix californiae</name>
    <dbReference type="NCBI Taxonomy" id="1754190"/>
    <lineage>
        <taxon>Eukaryota</taxon>
        <taxon>Fungi</taxon>
        <taxon>Fungi incertae sedis</taxon>
        <taxon>Chytridiomycota</taxon>
        <taxon>Chytridiomycota incertae sedis</taxon>
        <taxon>Neocallimastigomycetes</taxon>
        <taxon>Neocallimastigales</taxon>
        <taxon>Neocallimastigaceae</taxon>
        <taxon>Neocallimastix</taxon>
    </lineage>
</organism>
<dbReference type="STRING" id="1754190.A0A1Y1ZUT5"/>
<reference evidence="2 3" key="1">
    <citation type="submission" date="2016-08" db="EMBL/GenBank/DDBJ databases">
        <title>A Parts List for Fungal Cellulosomes Revealed by Comparative Genomics.</title>
        <authorList>
            <consortium name="DOE Joint Genome Institute"/>
            <person name="Haitjema C.H."/>
            <person name="Gilmore S.P."/>
            <person name="Henske J.K."/>
            <person name="Solomon K.V."/>
            <person name="De Groot R."/>
            <person name="Kuo A."/>
            <person name="Mondo S.J."/>
            <person name="Salamov A.A."/>
            <person name="Labutti K."/>
            <person name="Zhao Z."/>
            <person name="Chiniquy J."/>
            <person name="Barry K."/>
            <person name="Brewer H.M."/>
            <person name="Purvine S.O."/>
            <person name="Wright A.T."/>
            <person name="Boxma B."/>
            <person name="Van Alen T."/>
            <person name="Hackstein J.H."/>
            <person name="Baker S.E."/>
            <person name="Grigoriev I.V."/>
            <person name="O'Malley M.A."/>
        </authorList>
    </citation>
    <scope>NUCLEOTIDE SEQUENCE [LARGE SCALE GENOMIC DNA]</scope>
    <source>
        <strain evidence="2 3">G1</strain>
    </source>
</reference>
<dbReference type="Proteomes" id="UP000193920">
    <property type="component" value="Unassembled WGS sequence"/>
</dbReference>
<dbReference type="EMBL" id="MCOG01000354">
    <property type="protein sequence ID" value="ORY13982.1"/>
    <property type="molecule type" value="Genomic_DNA"/>
</dbReference>
<proteinExistence type="predicted"/>
<comment type="caution">
    <text evidence="2">The sequence shown here is derived from an EMBL/GenBank/DDBJ whole genome shotgun (WGS) entry which is preliminary data.</text>
</comment>
<evidence type="ECO:0000313" key="2">
    <source>
        <dbReference type="EMBL" id="ORY13982.1"/>
    </source>
</evidence>
<name>A0A1Y1ZUT5_9FUNG</name>
<protein>
    <submittedName>
        <fullName evidence="2">Uncharacterized protein</fullName>
    </submittedName>
</protein>
<evidence type="ECO:0000313" key="3">
    <source>
        <dbReference type="Proteomes" id="UP000193920"/>
    </source>
</evidence>
<feature type="non-terminal residue" evidence="2">
    <location>
        <position position="1200"/>
    </location>
</feature>
<sequence>MKAVINKCTSTRKNYCQNVQANQRITAGEVCVVTDGDLKGIYIAIGEGIENKSSSKANCLRYDTDATLKINDNTESYLRHGYYQLGNSNVLFAGNYYSKIIADIDENVITLFNKYSNQGYYVINEDNKQVFTVNAVKATAYKCAVYHRYYETDDLDNGIVAGQVIEGSDSYECRTVNPGNIAEGRYYRDANGRVLYYKAGNWNVVNKNSYFFFNSDDVTATINKEKDNDNKLIDVGDTITYSTVSNDGFYISDSNLDRNKVVVVKRENSQSEIVVKYNVCKIISGNKCAATDATVVLNSGDACYIGGKLYVVEEVEGNDGEDNIHYCYSGNTSSIKYRYIEDVFYRLDGNSIQKVTDGIYVLNGEWSEFSSVYPEIPAHVIVCSGGSCEEVEDELDVDQEVIINEAATGNNRLMVYYPETKKFANVSKEGYYFFTSEGIVDNTATFIYNAYYVTSNGEIKKIYNCSNSEDKECVKDNNGEYTVVSDYNTMNIYVNSAKPDTFIRGYNMYSDDENLKYDVNNEIISYNGNEGSDDGENVLVYVDTKLYAVRQKYLETVEDGLYILDGASPLDSEEFMEVDTDDGVCYYENSSSISSGSCDSAKLEVFKKQKYIINNATKKPSIVEYESVEGKWRRVRDDGIYFFFEDGYSIDEHNRRISSVYEIVKGEVVDITKDENRIGYYQFDGLMIESNEVEGWEDAVKLVDSVEVKDKRMCQSYELNEEINSEKFCYDSELGICIPKTVLTNDSVDQINCIFSYDHREYLFLIGEKLYSISGNAFKNIKKNGLYVVGKNSMLYEGSLENKANAYHCEDGHCQLVNDLATGYYLNMANASTESPTILYYNGDSKTWRVATVDGNYFFNSKGYAVKDSEEVMFAYVIEENGKVITNVIDGVENGIYINSSAEDVNIIVEYKNKWQKAKEIQGCTIGDDGRTITSEGTIRTGDVCVDGRTLILVTRGVSSTTEKRDGAEAPAQEPVEEQVEEEEPEEVDDGSIVGVAADGEDVKYSYDANEKIIVKLENGNIYKMDINGYVVIDKNTSLPIESEEPVKAIAYKCTKGSCNEVSVGANVRVVNVISENLPLVKSAGSGKWSIETEVGFYFFGTNYEVLVEGGVVGSAIEVEESSSGLVQRDISSSKKLGYYVNKAAESLMIVSNDEYFWSKGTAAKKCVLATVGEGEEAVKVCRTSSEKITYNEGDLCVVD</sequence>
<feature type="compositionally biased region" description="Acidic residues" evidence="1">
    <location>
        <begin position="975"/>
        <end position="989"/>
    </location>
</feature>
<feature type="region of interest" description="Disordered" evidence="1">
    <location>
        <begin position="959"/>
        <end position="989"/>
    </location>
</feature>
<dbReference type="AlphaFoldDB" id="A0A1Y1ZUT5"/>